<dbReference type="PANTHER" id="PTHR11559">
    <property type="entry name" value="CARBOXYLESTERASE"/>
    <property type="match status" value="1"/>
</dbReference>
<reference evidence="5" key="1">
    <citation type="submission" date="2017-02" db="UniProtKB">
        <authorList>
            <consortium name="WormBaseParasite"/>
        </authorList>
    </citation>
    <scope>IDENTIFICATION</scope>
</reference>
<reference evidence="3 4" key="2">
    <citation type="submission" date="2018-11" db="EMBL/GenBank/DDBJ databases">
        <authorList>
            <consortium name="Pathogen Informatics"/>
        </authorList>
    </citation>
    <scope>NUCLEOTIDE SEQUENCE [LARGE SCALE GENOMIC DNA]</scope>
</reference>
<dbReference type="EMBL" id="UYRR01036342">
    <property type="protein sequence ID" value="VDK66804.1"/>
    <property type="molecule type" value="Genomic_DNA"/>
</dbReference>
<dbReference type="Proteomes" id="UP000267096">
    <property type="component" value="Unassembled WGS sequence"/>
</dbReference>
<dbReference type="Pfam" id="PF00135">
    <property type="entry name" value="COesterase"/>
    <property type="match status" value="1"/>
</dbReference>
<organism evidence="5">
    <name type="scientific">Anisakis simplex</name>
    <name type="common">Herring worm</name>
    <dbReference type="NCBI Taxonomy" id="6269"/>
    <lineage>
        <taxon>Eukaryota</taxon>
        <taxon>Metazoa</taxon>
        <taxon>Ecdysozoa</taxon>
        <taxon>Nematoda</taxon>
        <taxon>Chromadorea</taxon>
        <taxon>Rhabditida</taxon>
        <taxon>Spirurina</taxon>
        <taxon>Ascaridomorpha</taxon>
        <taxon>Ascaridoidea</taxon>
        <taxon>Anisakidae</taxon>
        <taxon>Anisakis</taxon>
        <taxon>Anisakis simplex complex</taxon>
    </lineage>
</organism>
<evidence type="ECO:0000313" key="3">
    <source>
        <dbReference type="EMBL" id="VDK66804.1"/>
    </source>
</evidence>
<dbReference type="InterPro" id="IPR050309">
    <property type="entry name" value="Type-B_Carboxylest/Lipase"/>
</dbReference>
<dbReference type="InterPro" id="IPR002018">
    <property type="entry name" value="CarbesteraseB"/>
</dbReference>
<dbReference type="WBParaSite" id="ASIM_0001956001-mRNA-1">
    <property type="protein sequence ID" value="ASIM_0001956001-mRNA-1"/>
    <property type="gene ID" value="ASIM_0001956001"/>
</dbReference>
<feature type="signal peptide" evidence="1">
    <location>
        <begin position="1"/>
        <end position="22"/>
    </location>
</feature>
<protein>
    <submittedName>
        <fullName evidence="5">COesterase domain-containing protein</fullName>
    </submittedName>
</protein>
<dbReference type="OrthoDB" id="19653at2759"/>
<sequence length="216" mass="24120">MMLCVVEIFFFVNFILFQSVGCSWPWSQSSSDLTLQKLRITSNLPEYTRMSEDCLTVNVFTNANCLRNGGCAVVYMIHGGEYNFDSPMLFPIDFLVDNFTPENRSVIFVSVTYRLGSFGFLNISPKLKSSAIKNVGLLDMIEGLRWVQKEISNLGGDPKRVTLMGHSSGAVNAQQLTVSPLTKGLFHQAIIMSGSLGIPIPPSEWISAQMFLRNFR</sequence>
<feature type="domain" description="Carboxylesterase type B" evidence="2">
    <location>
        <begin position="34"/>
        <end position="197"/>
    </location>
</feature>
<dbReference type="Gene3D" id="3.40.50.1820">
    <property type="entry name" value="alpha/beta hydrolase"/>
    <property type="match status" value="1"/>
</dbReference>
<evidence type="ECO:0000259" key="2">
    <source>
        <dbReference type="Pfam" id="PF00135"/>
    </source>
</evidence>
<dbReference type="InterPro" id="IPR029058">
    <property type="entry name" value="AB_hydrolase_fold"/>
</dbReference>
<feature type="chain" id="PRO_5043121462" evidence="1">
    <location>
        <begin position="23"/>
        <end position="216"/>
    </location>
</feature>
<dbReference type="AlphaFoldDB" id="A0A0M3KF01"/>
<keyword evidence="1" id="KW-0732">Signal</keyword>
<evidence type="ECO:0000313" key="4">
    <source>
        <dbReference type="Proteomes" id="UP000267096"/>
    </source>
</evidence>
<dbReference type="SUPFAM" id="SSF53474">
    <property type="entry name" value="alpha/beta-Hydrolases"/>
    <property type="match status" value="1"/>
</dbReference>
<accession>A0A0M3KF01</accession>
<evidence type="ECO:0000313" key="5">
    <source>
        <dbReference type="WBParaSite" id="ASIM_0001956001-mRNA-1"/>
    </source>
</evidence>
<gene>
    <name evidence="3" type="ORF">ASIM_LOCUS18949</name>
</gene>
<keyword evidence="4" id="KW-1185">Reference proteome</keyword>
<name>A0A0M3KF01_ANISI</name>
<evidence type="ECO:0000256" key="1">
    <source>
        <dbReference type="SAM" id="SignalP"/>
    </source>
</evidence>
<proteinExistence type="predicted"/>